<dbReference type="AlphaFoldDB" id="A0A645HE28"/>
<comment type="caution">
    <text evidence="2">The sequence shown here is derived from an EMBL/GenBank/DDBJ whole genome shotgun (WGS) entry which is preliminary data.</text>
</comment>
<accession>A0A645HE28</accession>
<organism evidence="2">
    <name type="scientific">bioreactor metagenome</name>
    <dbReference type="NCBI Taxonomy" id="1076179"/>
    <lineage>
        <taxon>unclassified sequences</taxon>
        <taxon>metagenomes</taxon>
        <taxon>ecological metagenomes</taxon>
    </lineage>
</organism>
<keyword evidence="1" id="KW-1133">Transmembrane helix</keyword>
<reference evidence="2" key="1">
    <citation type="submission" date="2019-08" db="EMBL/GenBank/DDBJ databases">
        <authorList>
            <person name="Kucharzyk K."/>
            <person name="Murdoch R.W."/>
            <person name="Higgins S."/>
            <person name="Loffler F."/>
        </authorList>
    </citation>
    <scope>NUCLEOTIDE SEQUENCE</scope>
</reference>
<keyword evidence="1" id="KW-0472">Membrane</keyword>
<keyword evidence="1" id="KW-0812">Transmembrane</keyword>
<proteinExistence type="predicted"/>
<gene>
    <name evidence="2" type="ORF">SDC9_184297</name>
</gene>
<sequence length="97" mass="10815">MLAPPAILAVIRKREQFIRSIVFIRVSMAVSANLNLFLSSVQMVDSGSKTWDSPAMRLRGSYRHMPTQEPRAYVMSVSGTPAVFWSEMPTMISPAIV</sequence>
<protein>
    <submittedName>
        <fullName evidence="2">Uncharacterized protein</fullName>
    </submittedName>
</protein>
<feature type="transmembrane region" description="Helical" evidence="1">
    <location>
        <begin position="22"/>
        <end position="44"/>
    </location>
</feature>
<dbReference type="EMBL" id="VSSQ01091126">
    <property type="protein sequence ID" value="MPN36786.1"/>
    <property type="molecule type" value="Genomic_DNA"/>
</dbReference>
<name>A0A645HE28_9ZZZZ</name>
<evidence type="ECO:0000313" key="2">
    <source>
        <dbReference type="EMBL" id="MPN36786.1"/>
    </source>
</evidence>
<evidence type="ECO:0000256" key="1">
    <source>
        <dbReference type="SAM" id="Phobius"/>
    </source>
</evidence>